<dbReference type="PATRIC" id="fig|1544798.3.peg.1759"/>
<dbReference type="Gene3D" id="3.40.1080.10">
    <property type="entry name" value="Glutaconate Coenzyme A-transferase"/>
    <property type="match status" value="1"/>
</dbReference>
<dbReference type="GO" id="GO:0008410">
    <property type="term" value="F:CoA-transferase activity"/>
    <property type="evidence" value="ECO:0007669"/>
    <property type="project" value="InterPro"/>
</dbReference>
<accession>A0A0D8JFC6</accession>
<dbReference type="InterPro" id="IPR037171">
    <property type="entry name" value="NagB/RpiA_transferase-like"/>
</dbReference>
<dbReference type="PANTHER" id="PTHR13707:SF57">
    <property type="entry name" value="SUCCINYL-COA:3-KETOACID COENZYME A TRANSFERASE SUBUNIT B-RELATED"/>
    <property type="match status" value="1"/>
</dbReference>
<dbReference type="SUPFAM" id="SSF100950">
    <property type="entry name" value="NagB/RpiA/CoA transferase-like"/>
    <property type="match status" value="1"/>
</dbReference>
<dbReference type="AlphaFoldDB" id="A0A0D8JFC6"/>
<sequence>MAQKVAMDIHDGAYVNLGIGIPEMVAGFIPEGREVIYHTENGLLGMGKVAEVGCEDPELVNAGKKYITAIPGAAYFHHADSFAMIRGGHIDVCVLGAYQVSEEGDLANWSTGNANDIPAVGGAMDLVAGVKTIYVITKHTTKTGESKIVKQCTYPLTGKNVVSRIYSNYAIIDVKEKQLFVRELAPGVSFDFLQKHTEATLHQK</sequence>
<evidence type="ECO:0000256" key="1">
    <source>
        <dbReference type="ARBA" id="ARBA00007047"/>
    </source>
</evidence>
<keyword evidence="2" id="KW-0808">Transferase</keyword>
<dbReference type="Pfam" id="PF01144">
    <property type="entry name" value="CoA_trans"/>
    <property type="match status" value="1"/>
</dbReference>
<name>A0A0D8JFC6_9BACT</name>
<evidence type="ECO:0000313" key="4">
    <source>
        <dbReference type="Proteomes" id="UP000032544"/>
    </source>
</evidence>
<evidence type="ECO:0000313" key="3">
    <source>
        <dbReference type="EMBL" id="KJF45434.1"/>
    </source>
</evidence>
<comment type="caution">
    <text evidence="3">The sequence shown here is derived from an EMBL/GenBank/DDBJ whole genome shotgun (WGS) entry which is preliminary data.</text>
</comment>
<dbReference type="STRING" id="1544798.LH29_08750"/>
<protein>
    <recommendedName>
        <fullName evidence="5">3-oxoadipate CoA-transferase</fullName>
    </recommendedName>
</protein>
<dbReference type="InterPro" id="IPR012791">
    <property type="entry name" value="3-oxoacid_CoA-transf_B"/>
</dbReference>
<organism evidence="3 4">
    <name type="scientific">Draconibacterium sediminis</name>
    <dbReference type="NCBI Taxonomy" id="1544798"/>
    <lineage>
        <taxon>Bacteria</taxon>
        <taxon>Pseudomonadati</taxon>
        <taxon>Bacteroidota</taxon>
        <taxon>Bacteroidia</taxon>
        <taxon>Marinilabiliales</taxon>
        <taxon>Prolixibacteraceae</taxon>
        <taxon>Draconibacterium</taxon>
    </lineage>
</organism>
<dbReference type="InterPro" id="IPR004165">
    <property type="entry name" value="CoA_trans_fam_I"/>
</dbReference>
<gene>
    <name evidence="3" type="ORF">LH29_08750</name>
</gene>
<dbReference type="SMART" id="SM00882">
    <property type="entry name" value="CoA_trans"/>
    <property type="match status" value="1"/>
</dbReference>
<comment type="similarity">
    <text evidence="1">Belongs to the 3-oxoacid CoA-transferase subunit B family.</text>
</comment>
<evidence type="ECO:0000256" key="2">
    <source>
        <dbReference type="ARBA" id="ARBA00022679"/>
    </source>
</evidence>
<proteinExistence type="inferred from homology"/>
<dbReference type="NCBIfam" id="TIGR02428">
    <property type="entry name" value="pcaJ_scoB_fam"/>
    <property type="match status" value="1"/>
</dbReference>
<reference evidence="3 4" key="1">
    <citation type="submission" date="2014-09" db="EMBL/GenBank/DDBJ databases">
        <title>Draft Genome Sequence of Draconibacterium sp. JN14CK-3.</title>
        <authorList>
            <person name="Dong C."/>
            <person name="Lai Q."/>
            <person name="Shao Z."/>
        </authorList>
    </citation>
    <scope>NUCLEOTIDE SEQUENCE [LARGE SCALE GENOMIC DNA]</scope>
    <source>
        <strain evidence="3 4">JN14CK-3</strain>
    </source>
</reference>
<evidence type="ECO:0008006" key="5">
    <source>
        <dbReference type="Google" id="ProtNLM"/>
    </source>
</evidence>
<keyword evidence="4" id="KW-1185">Reference proteome</keyword>
<dbReference type="Proteomes" id="UP000032544">
    <property type="component" value="Unassembled WGS sequence"/>
</dbReference>
<dbReference type="EMBL" id="JRHC01000001">
    <property type="protein sequence ID" value="KJF45434.1"/>
    <property type="molecule type" value="Genomic_DNA"/>
</dbReference>
<dbReference type="PANTHER" id="PTHR13707">
    <property type="entry name" value="KETOACID-COENZYME A TRANSFERASE"/>
    <property type="match status" value="1"/>
</dbReference>